<keyword evidence="1" id="KW-0812">Transmembrane</keyword>
<name>A0AAE0S1I3_9BIVA</name>
<organism evidence="2 3">
    <name type="scientific">Potamilus streckersoni</name>
    <dbReference type="NCBI Taxonomy" id="2493646"/>
    <lineage>
        <taxon>Eukaryota</taxon>
        <taxon>Metazoa</taxon>
        <taxon>Spiralia</taxon>
        <taxon>Lophotrochozoa</taxon>
        <taxon>Mollusca</taxon>
        <taxon>Bivalvia</taxon>
        <taxon>Autobranchia</taxon>
        <taxon>Heteroconchia</taxon>
        <taxon>Palaeoheterodonta</taxon>
        <taxon>Unionida</taxon>
        <taxon>Unionoidea</taxon>
        <taxon>Unionidae</taxon>
        <taxon>Ambleminae</taxon>
        <taxon>Lampsilini</taxon>
        <taxon>Potamilus</taxon>
    </lineage>
</organism>
<gene>
    <name evidence="2" type="ORF">CHS0354_021379</name>
</gene>
<dbReference type="Proteomes" id="UP001195483">
    <property type="component" value="Unassembled WGS sequence"/>
</dbReference>
<dbReference type="EMBL" id="JAEAOA010001314">
    <property type="protein sequence ID" value="KAK3583642.1"/>
    <property type="molecule type" value="Genomic_DNA"/>
</dbReference>
<reference evidence="2" key="1">
    <citation type="journal article" date="2021" name="Genome Biol. Evol.">
        <title>A High-Quality Reference Genome for a Parasitic Bivalve with Doubly Uniparental Inheritance (Bivalvia: Unionida).</title>
        <authorList>
            <person name="Smith C.H."/>
        </authorList>
    </citation>
    <scope>NUCLEOTIDE SEQUENCE</scope>
    <source>
        <strain evidence="2">CHS0354</strain>
    </source>
</reference>
<comment type="caution">
    <text evidence="2">The sequence shown here is derived from an EMBL/GenBank/DDBJ whole genome shotgun (WGS) entry which is preliminary data.</text>
</comment>
<evidence type="ECO:0000313" key="2">
    <source>
        <dbReference type="EMBL" id="KAK3583642.1"/>
    </source>
</evidence>
<feature type="transmembrane region" description="Helical" evidence="1">
    <location>
        <begin position="288"/>
        <end position="307"/>
    </location>
</feature>
<feature type="transmembrane region" description="Helical" evidence="1">
    <location>
        <begin position="431"/>
        <end position="453"/>
    </location>
</feature>
<reference evidence="2" key="3">
    <citation type="submission" date="2023-05" db="EMBL/GenBank/DDBJ databases">
        <authorList>
            <person name="Smith C.H."/>
        </authorList>
    </citation>
    <scope>NUCLEOTIDE SEQUENCE</scope>
    <source>
        <strain evidence="2">CHS0354</strain>
        <tissue evidence="2">Mantle</tissue>
    </source>
</reference>
<keyword evidence="1" id="KW-1133">Transmembrane helix</keyword>
<reference evidence="2" key="2">
    <citation type="journal article" date="2021" name="Genome Biol. Evol.">
        <title>Developing a high-quality reference genome for a parasitic bivalve with doubly uniparental inheritance (Bivalvia: Unionida).</title>
        <authorList>
            <person name="Smith C.H."/>
        </authorList>
    </citation>
    <scope>NUCLEOTIDE SEQUENCE</scope>
    <source>
        <strain evidence="2">CHS0354</strain>
        <tissue evidence="2">Mantle</tissue>
    </source>
</reference>
<dbReference type="AlphaFoldDB" id="A0AAE0S1I3"/>
<keyword evidence="3" id="KW-1185">Reference proteome</keyword>
<feature type="transmembrane region" description="Helical" evidence="1">
    <location>
        <begin position="148"/>
        <end position="167"/>
    </location>
</feature>
<protein>
    <submittedName>
        <fullName evidence="2">Uncharacterized protein</fullName>
    </submittedName>
</protein>
<accession>A0AAE0S1I3</accession>
<feature type="transmembrane region" description="Helical" evidence="1">
    <location>
        <begin position="327"/>
        <end position="354"/>
    </location>
</feature>
<keyword evidence="1" id="KW-0472">Membrane</keyword>
<dbReference type="PANTHER" id="PTHR38337:SF1">
    <property type="entry name" value="GUSTATORY RECEPTOR"/>
    <property type="match status" value="1"/>
</dbReference>
<evidence type="ECO:0000256" key="1">
    <source>
        <dbReference type="SAM" id="Phobius"/>
    </source>
</evidence>
<proteinExistence type="predicted"/>
<dbReference type="PANTHER" id="PTHR38337">
    <property type="entry name" value="AGAP010540-PA"/>
    <property type="match status" value="1"/>
</dbReference>
<sequence length="534" mass="61329">MVLYMQDQKWTTDMNESDLTQLIQEMSRSNSVSGDDSFSSKQRNFQTQQVDYNDYLVNANKVTEKFDSREHELQHASDMSTESVSSVLRVDIADIDGGDSLNLTTTHLRLCKKQVLRPYWRLLMLIGWRGLGKENVNNTRCVCQVFNIIYPMFIMLLLLYTYIYEIVACQWKLDVRKDTQIVTTSTTKIPNITTISTTWPFLTVGPSFIGHRNHSYLNPVTSDACEHIITTYVIPNFLHFIAFMMGLYHFRIQENEQLYALMEKVFLQATPLYNRSASQQNMIHKMRIYLAGGIVWVLMLLGMQALYEWAFDFPRLKFFVIVGPNIHWLLFSIEMLGILILNSVTVAVVANYITQCEMILFYVKGVTVRLQEKSTDLKAAMKDILSVRLNLSLLNGPIARMTGLVSVIFAELAIIGLSILALNKNNLPKVWAYRSLFPFVWSIILVFPLMQAARVNSVCNRFKKIALEIRVFGYKSASQLELDSFLLFISNANLRAKLFHVPILPKYMIAIMVLLLFIILILFQTGIIGSTDLF</sequence>
<feature type="transmembrane region" description="Helical" evidence="1">
    <location>
        <begin position="398"/>
        <end position="419"/>
    </location>
</feature>
<evidence type="ECO:0000313" key="3">
    <source>
        <dbReference type="Proteomes" id="UP001195483"/>
    </source>
</evidence>
<feature type="transmembrane region" description="Helical" evidence="1">
    <location>
        <begin position="507"/>
        <end position="528"/>
    </location>
</feature>